<dbReference type="Proteomes" id="UP001152795">
    <property type="component" value="Unassembled WGS sequence"/>
</dbReference>
<name>A0A6S7KDG5_PARCT</name>
<reference evidence="1" key="1">
    <citation type="submission" date="2020-04" db="EMBL/GenBank/DDBJ databases">
        <authorList>
            <person name="Alioto T."/>
            <person name="Alioto T."/>
            <person name="Gomez Garrido J."/>
        </authorList>
    </citation>
    <scope>NUCLEOTIDE SEQUENCE</scope>
    <source>
        <strain evidence="1">A484AB</strain>
    </source>
</reference>
<comment type="caution">
    <text evidence="1">The sequence shown here is derived from an EMBL/GenBank/DDBJ whole genome shotgun (WGS) entry which is preliminary data.</text>
</comment>
<evidence type="ECO:0000313" key="1">
    <source>
        <dbReference type="EMBL" id="CAB4025572.1"/>
    </source>
</evidence>
<gene>
    <name evidence="1" type="ORF">PACLA_8A047056</name>
</gene>
<accession>A0A6S7KDG5</accession>
<proteinExistence type="predicted"/>
<feature type="non-terminal residue" evidence="1">
    <location>
        <position position="1"/>
    </location>
</feature>
<protein>
    <submittedName>
        <fullName evidence="1">Uncharacterized protein</fullName>
    </submittedName>
</protein>
<evidence type="ECO:0000313" key="2">
    <source>
        <dbReference type="Proteomes" id="UP001152795"/>
    </source>
</evidence>
<organism evidence="1 2">
    <name type="scientific">Paramuricea clavata</name>
    <name type="common">Red gorgonian</name>
    <name type="synonym">Violescent sea-whip</name>
    <dbReference type="NCBI Taxonomy" id="317549"/>
    <lineage>
        <taxon>Eukaryota</taxon>
        <taxon>Metazoa</taxon>
        <taxon>Cnidaria</taxon>
        <taxon>Anthozoa</taxon>
        <taxon>Octocorallia</taxon>
        <taxon>Malacalcyonacea</taxon>
        <taxon>Plexauridae</taxon>
        <taxon>Paramuricea</taxon>
    </lineage>
</organism>
<sequence>EEASLKSHLFSHFQTTTIFHPSNPFFASTNLVLFKIQIMERYSALAIDVKVGIFLFQTMPAAAVHRSLTLVFPTLCLKDMLLKAIKQELF</sequence>
<dbReference type="AlphaFoldDB" id="A0A6S7KDG5"/>
<dbReference type="EMBL" id="CACRXK020013681">
    <property type="protein sequence ID" value="CAB4025572.1"/>
    <property type="molecule type" value="Genomic_DNA"/>
</dbReference>
<keyword evidence="2" id="KW-1185">Reference proteome</keyword>